<feature type="transmembrane region" description="Helical" evidence="1">
    <location>
        <begin position="154"/>
        <end position="173"/>
    </location>
</feature>
<feature type="transmembrane region" description="Helical" evidence="1">
    <location>
        <begin position="351"/>
        <end position="370"/>
    </location>
</feature>
<dbReference type="OrthoDB" id="137309at2157"/>
<comment type="caution">
    <text evidence="2">The sequence shown here is derived from an EMBL/GenBank/DDBJ whole genome shotgun (WGS) entry which is preliminary data.</text>
</comment>
<protein>
    <recommendedName>
        <fullName evidence="4">Glycosyltransferase RgtA/B/C/D-like domain-containing protein</fullName>
    </recommendedName>
</protein>
<feature type="transmembrane region" description="Helical" evidence="1">
    <location>
        <begin position="379"/>
        <end position="402"/>
    </location>
</feature>
<keyword evidence="3" id="KW-1185">Reference proteome</keyword>
<feature type="transmembrane region" description="Helical" evidence="1">
    <location>
        <begin position="78"/>
        <end position="99"/>
    </location>
</feature>
<keyword evidence="1" id="KW-1133">Transmembrane helix</keyword>
<dbReference type="EMBL" id="LHQS01000002">
    <property type="protein sequence ID" value="RXE55612.1"/>
    <property type="molecule type" value="Genomic_DNA"/>
</dbReference>
<gene>
    <name evidence="2" type="ORF">ABH15_04960</name>
</gene>
<dbReference type="RefSeq" id="WP_128693288.1">
    <property type="nucleotide sequence ID" value="NZ_LHQS01000002.1"/>
</dbReference>
<feature type="transmembrane region" description="Helical" evidence="1">
    <location>
        <begin position="47"/>
        <end position="66"/>
    </location>
</feature>
<keyword evidence="1" id="KW-0812">Transmembrane</keyword>
<dbReference type="AlphaFoldDB" id="A0A498GYH1"/>
<feature type="transmembrane region" description="Helical" evidence="1">
    <location>
        <begin position="205"/>
        <end position="221"/>
    </location>
</feature>
<feature type="transmembrane region" description="Helical" evidence="1">
    <location>
        <begin position="228"/>
        <end position="246"/>
    </location>
</feature>
<evidence type="ECO:0000313" key="3">
    <source>
        <dbReference type="Proteomes" id="UP000290932"/>
    </source>
</evidence>
<dbReference type="Proteomes" id="UP000290932">
    <property type="component" value="Unassembled WGS sequence"/>
</dbReference>
<reference evidence="2 3" key="1">
    <citation type="journal article" date="2015" name="Int. J. Syst. Evol. Microbiol.">
        <title>Methanoculleus taiwanensis sp. nov., a methanogen isolated from deep marine sediment at the deformation front area near Taiwan.</title>
        <authorList>
            <person name="Weng C.Y."/>
            <person name="Chen S.C."/>
            <person name="Lai M.C."/>
            <person name="Wu S.Y."/>
            <person name="Lin S."/>
            <person name="Yang T.F."/>
            <person name="Chen P.C."/>
        </authorList>
    </citation>
    <scope>NUCLEOTIDE SEQUENCE [LARGE SCALE GENOMIC DNA]</scope>
    <source>
        <strain evidence="2 3">CYW4</strain>
    </source>
</reference>
<feature type="transmembrane region" description="Helical" evidence="1">
    <location>
        <begin position="408"/>
        <end position="427"/>
    </location>
</feature>
<sequence>MVSVPTGYRLAKILALGQMACIFVLLGSVFAAGPATGYELSIYDAYPVYFWAALIVSILLGLLLILWSGTRADEMTWYWLFGLVPLLVTYVIFLGLPAIRGYVLYGRGNNDVLSHIGWSRTIVESGHLAANDFYPVVHILVSVLDYIGISLEQAVLFLAIFFSLAFIMFMLFLARTVSPCKGPLFFILAFSVPLLLSYFHESIHPSILSIFLIPLLLGCYHKKNLSNSLVAFTFLALLLTLLLVFFHPVTALIALIIFTVFGLTGILAQRFADRGSLTPEPDVRYFILAIVLGLFTWLNPFEGLDWKLKAVLEGLFGESSGMASYYGGLAGQANLSLTGIARIALAQYGQLVLYFLAAYAALALVFGFFLKGKARRFEAYYAVQVIAATAFAVAMVVGYFIEFEPLRVSRYAVVVIPVLCGYTFYHKYRVIDRPAVQKIFFGAVVVLLVLASIFAVFNVYFSPNIVKANAQLTAAELDGVTWFLTSADVQTPLLTTDLPLGRYEMYYFGYGMPTYFNRPQLDRYIPSHFGYDTNRTLAISLDTDRTLYMMTTETNRHAHLAFPESVRPQVHQYLAPDFVRLSRDPGLDKTYANGEFETWYLYPVPKDLNAA</sequence>
<proteinExistence type="predicted"/>
<accession>A0A498GYH1</accession>
<evidence type="ECO:0000256" key="1">
    <source>
        <dbReference type="SAM" id="Phobius"/>
    </source>
</evidence>
<feature type="transmembrane region" description="Helical" evidence="1">
    <location>
        <begin position="283"/>
        <end position="301"/>
    </location>
</feature>
<organism evidence="2 3">
    <name type="scientific">Methanoculleus taiwanensis</name>
    <dbReference type="NCBI Taxonomy" id="1550565"/>
    <lineage>
        <taxon>Archaea</taxon>
        <taxon>Methanobacteriati</taxon>
        <taxon>Methanobacteriota</taxon>
        <taxon>Stenosarchaea group</taxon>
        <taxon>Methanomicrobia</taxon>
        <taxon>Methanomicrobiales</taxon>
        <taxon>Methanomicrobiaceae</taxon>
        <taxon>Methanoculleus</taxon>
    </lineage>
</organism>
<feature type="transmembrane region" description="Helical" evidence="1">
    <location>
        <begin position="439"/>
        <end position="461"/>
    </location>
</feature>
<feature type="transmembrane region" description="Helical" evidence="1">
    <location>
        <begin position="182"/>
        <end position="199"/>
    </location>
</feature>
<evidence type="ECO:0008006" key="4">
    <source>
        <dbReference type="Google" id="ProtNLM"/>
    </source>
</evidence>
<evidence type="ECO:0000313" key="2">
    <source>
        <dbReference type="EMBL" id="RXE55612.1"/>
    </source>
</evidence>
<keyword evidence="1" id="KW-0472">Membrane</keyword>
<feature type="transmembrane region" description="Helical" evidence="1">
    <location>
        <begin position="252"/>
        <end position="271"/>
    </location>
</feature>
<name>A0A498GYH1_9EURY</name>